<dbReference type="EMBL" id="BPLQ01005918">
    <property type="protein sequence ID" value="GIY18430.1"/>
    <property type="molecule type" value="Genomic_DNA"/>
</dbReference>
<dbReference type="AlphaFoldDB" id="A0AAV4RAD2"/>
<keyword evidence="2" id="KW-1185">Reference proteome</keyword>
<organism evidence="1 2">
    <name type="scientific">Caerostris darwini</name>
    <dbReference type="NCBI Taxonomy" id="1538125"/>
    <lineage>
        <taxon>Eukaryota</taxon>
        <taxon>Metazoa</taxon>
        <taxon>Ecdysozoa</taxon>
        <taxon>Arthropoda</taxon>
        <taxon>Chelicerata</taxon>
        <taxon>Arachnida</taxon>
        <taxon>Araneae</taxon>
        <taxon>Araneomorphae</taxon>
        <taxon>Entelegynae</taxon>
        <taxon>Araneoidea</taxon>
        <taxon>Araneidae</taxon>
        <taxon>Caerostris</taxon>
    </lineage>
</organism>
<protein>
    <submittedName>
        <fullName evidence="1">Uncharacterized protein</fullName>
    </submittedName>
</protein>
<name>A0AAV4RAD2_9ARAC</name>
<accession>A0AAV4RAD2</accession>
<evidence type="ECO:0000313" key="1">
    <source>
        <dbReference type="EMBL" id="GIY18430.1"/>
    </source>
</evidence>
<gene>
    <name evidence="1" type="ORF">CDAR_244881</name>
</gene>
<sequence length="89" mass="10203">MDVISKLEFTIDDVYKDRSIMLTNHFSFLLSGHPIGLIFWPSDWSYFLDTRLVLLSGHPIGLPLRTPDLSYYLGTRLILLSGDRIGLTF</sequence>
<proteinExistence type="predicted"/>
<comment type="caution">
    <text evidence="1">The sequence shown here is derived from an EMBL/GenBank/DDBJ whole genome shotgun (WGS) entry which is preliminary data.</text>
</comment>
<evidence type="ECO:0000313" key="2">
    <source>
        <dbReference type="Proteomes" id="UP001054837"/>
    </source>
</evidence>
<dbReference type="Proteomes" id="UP001054837">
    <property type="component" value="Unassembled WGS sequence"/>
</dbReference>
<reference evidence="1 2" key="1">
    <citation type="submission" date="2021-06" db="EMBL/GenBank/DDBJ databases">
        <title>Caerostris darwini draft genome.</title>
        <authorList>
            <person name="Kono N."/>
            <person name="Arakawa K."/>
        </authorList>
    </citation>
    <scope>NUCLEOTIDE SEQUENCE [LARGE SCALE GENOMIC DNA]</scope>
</reference>